<evidence type="ECO:0000313" key="3">
    <source>
        <dbReference type="Proteomes" id="UP001153714"/>
    </source>
</evidence>
<dbReference type="Proteomes" id="UP001153714">
    <property type="component" value="Chromosome 8"/>
</dbReference>
<evidence type="ECO:0000313" key="2">
    <source>
        <dbReference type="EMBL" id="CAG9795781.1"/>
    </source>
</evidence>
<reference evidence="2" key="1">
    <citation type="submission" date="2021-12" db="EMBL/GenBank/DDBJ databases">
        <authorList>
            <person name="King R."/>
        </authorList>
    </citation>
    <scope>NUCLEOTIDE SEQUENCE</scope>
</reference>
<keyword evidence="1" id="KW-1133">Transmembrane helix</keyword>
<organism evidence="2 3">
    <name type="scientific">Diatraea saccharalis</name>
    <name type="common">sugarcane borer</name>
    <dbReference type="NCBI Taxonomy" id="40085"/>
    <lineage>
        <taxon>Eukaryota</taxon>
        <taxon>Metazoa</taxon>
        <taxon>Ecdysozoa</taxon>
        <taxon>Arthropoda</taxon>
        <taxon>Hexapoda</taxon>
        <taxon>Insecta</taxon>
        <taxon>Pterygota</taxon>
        <taxon>Neoptera</taxon>
        <taxon>Endopterygota</taxon>
        <taxon>Lepidoptera</taxon>
        <taxon>Glossata</taxon>
        <taxon>Ditrysia</taxon>
        <taxon>Pyraloidea</taxon>
        <taxon>Crambidae</taxon>
        <taxon>Crambinae</taxon>
        <taxon>Diatraea</taxon>
    </lineage>
</organism>
<dbReference type="AlphaFoldDB" id="A0A9N9RFP7"/>
<dbReference type="EMBL" id="OU893339">
    <property type="protein sequence ID" value="CAG9795781.1"/>
    <property type="molecule type" value="Genomic_DNA"/>
</dbReference>
<evidence type="ECO:0000256" key="1">
    <source>
        <dbReference type="SAM" id="Phobius"/>
    </source>
</evidence>
<proteinExistence type="predicted"/>
<protein>
    <submittedName>
        <fullName evidence="2">Uncharacterized protein</fullName>
    </submittedName>
</protein>
<keyword evidence="1" id="KW-0812">Transmembrane</keyword>
<accession>A0A9N9RFP7</accession>
<name>A0A9N9RFP7_9NEOP</name>
<keyword evidence="3" id="KW-1185">Reference proteome</keyword>
<gene>
    <name evidence="2" type="ORF">DIATSA_LOCUS13021</name>
</gene>
<keyword evidence="1" id="KW-0472">Membrane</keyword>
<sequence>MKYLPENPVFYLCNMGAHLHVVLTLRYSFYLCFHISDLTMVGINFYLCFYNIISFYYFVPQENQIINCQIDCIELLDIIKLSVPTRSQRYYRPIAVPSSSTNYRQNSFIVRASVSLNMMLDECG</sequence>
<feature type="transmembrane region" description="Helical" evidence="1">
    <location>
        <begin position="41"/>
        <end position="59"/>
    </location>
</feature>
<reference evidence="2" key="2">
    <citation type="submission" date="2022-10" db="EMBL/GenBank/DDBJ databases">
        <authorList>
            <consortium name="ENA_rothamsted_submissions"/>
            <consortium name="culmorum"/>
            <person name="King R."/>
        </authorList>
    </citation>
    <scope>NUCLEOTIDE SEQUENCE</scope>
</reference>
<dbReference type="OrthoDB" id="426210at2759"/>